<accession>A0A533IBF5</accession>
<evidence type="ECO:0008006" key="4">
    <source>
        <dbReference type="Google" id="ProtNLM"/>
    </source>
</evidence>
<protein>
    <recommendedName>
        <fullName evidence="4">Component of SufBCD complex</fullName>
    </recommendedName>
</protein>
<feature type="transmembrane region" description="Helical" evidence="1">
    <location>
        <begin position="107"/>
        <end position="124"/>
    </location>
</feature>
<proteinExistence type="predicted"/>
<evidence type="ECO:0000256" key="1">
    <source>
        <dbReference type="SAM" id="Phobius"/>
    </source>
</evidence>
<dbReference type="EMBL" id="VAFL01000002">
    <property type="protein sequence ID" value="TKW68195.1"/>
    <property type="molecule type" value="Genomic_DNA"/>
</dbReference>
<feature type="transmembrane region" description="Helical" evidence="1">
    <location>
        <begin position="20"/>
        <end position="43"/>
    </location>
</feature>
<dbReference type="AlphaFoldDB" id="A0A533IBF5"/>
<keyword evidence="1" id="KW-0472">Membrane</keyword>
<reference evidence="2 3" key="1">
    <citation type="journal article" date="2017" name="Nat. Commun.">
        <title>In situ click chemistry generation of cyclooxygenase-2 inhibitors.</title>
        <authorList>
            <person name="Bhardwaj A."/>
            <person name="Kaur J."/>
            <person name="Wuest M."/>
            <person name="Wuest F."/>
        </authorList>
    </citation>
    <scope>NUCLEOTIDE SEQUENCE [LARGE SCALE GENOMIC DNA]</scope>
    <source>
        <strain evidence="2">S2_012_000_R3_94</strain>
    </source>
</reference>
<feature type="transmembrane region" description="Helical" evidence="1">
    <location>
        <begin position="163"/>
        <end position="183"/>
    </location>
</feature>
<gene>
    <name evidence="2" type="ORF">DI616_03590</name>
</gene>
<evidence type="ECO:0000313" key="3">
    <source>
        <dbReference type="Proteomes" id="UP000315344"/>
    </source>
</evidence>
<keyword evidence="1" id="KW-1133">Transmembrane helix</keyword>
<keyword evidence="1" id="KW-0812">Transmembrane</keyword>
<sequence length="189" mass="21053">MILSEVLSILDARSFASPWFWLLLVWVWTLAGRGVLGVPNDVLAAAGRSLRKPEGADPEHAHLLLDWLSLQLPRWQLGSWMGAALAGAGAFVLSSLAVLGFRYQLEMAQALTLLAAPFALLMVMKLRLARQLEWVVQAARYGQPPREAAIEGMRRINRYRLQHTIVSLLSVTITAFWAARWIALHPHGL</sequence>
<feature type="transmembrane region" description="Helical" evidence="1">
    <location>
        <begin position="80"/>
        <end position="101"/>
    </location>
</feature>
<organism evidence="2 3">
    <name type="scientific">Paracoccus denitrificans</name>
    <dbReference type="NCBI Taxonomy" id="266"/>
    <lineage>
        <taxon>Bacteria</taxon>
        <taxon>Pseudomonadati</taxon>
        <taxon>Pseudomonadota</taxon>
        <taxon>Alphaproteobacteria</taxon>
        <taxon>Rhodobacterales</taxon>
        <taxon>Paracoccaceae</taxon>
        <taxon>Paracoccus</taxon>
    </lineage>
</organism>
<dbReference type="Proteomes" id="UP000315344">
    <property type="component" value="Unassembled WGS sequence"/>
</dbReference>
<name>A0A533IBF5_PARDE</name>
<comment type="caution">
    <text evidence="2">The sequence shown here is derived from an EMBL/GenBank/DDBJ whole genome shotgun (WGS) entry which is preliminary data.</text>
</comment>
<evidence type="ECO:0000313" key="2">
    <source>
        <dbReference type="EMBL" id="TKW68195.1"/>
    </source>
</evidence>